<comment type="caution">
    <text evidence="2">The sequence shown here is derived from an EMBL/GenBank/DDBJ whole genome shotgun (WGS) entry which is preliminary data.</text>
</comment>
<dbReference type="AlphaFoldDB" id="A0ABD0LRE2"/>
<protein>
    <submittedName>
        <fullName evidence="2">Uncharacterized protein</fullName>
    </submittedName>
</protein>
<evidence type="ECO:0000313" key="2">
    <source>
        <dbReference type="EMBL" id="KAK7502105.1"/>
    </source>
</evidence>
<dbReference type="Proteomes" id="UP001519460">
    <property type="component" value="Unassembled WGS sequence"/>
</dbReference>
<sequence length="88" mass="9160">MKERERGVEGGGGIAGDSLGGPAVAVGDRGKASNTSLSVILYGVHLFTVAAAAARPARGNKAGRIRLLQQPELRPSVSPITEPVWRTR</sequence>
<feature type="region of interest" description="Disordered" evidence="1">
    <location>
        <begin position="1"/>
        <end position="21"/>
    </location>
</feature>
<proteinExistence type="predicted"/>
<dbReference type="EMBL" id="JACVVK020000027">
    <property type="protein sequence ID" value="KAK7502105.1"/>
    <property type="molecule type" value="Genomic_DNA"/>
</dbReference>
<keyword evidence="3" id="KW-1185">Reference proteome</keyword>
<reference evidence="2 3" key="1">
    <citation type="journal article" date="2023" name="Sci. Data">
        <title>Genome assembly of the Korean intertidal mud-creeper Batillaria attramentaria.</title>
        <authorList>
            <person name="Patra A.K."/>
            <person name="Ho P.T."/>
            <person name="Jun S."/>
            <person name="Lee S.J."/>
            <person name="Kim Y."/>
            <person name="Won Y.J."/>
        </authorList>
    </citation>
    <scope>NUCLEOTIDE SEQUENCE [LARGE SCALE GENOMIC DNA]</scope>
    <source>
        <strain evidence="2">Wonlab-2016</strain>
    </source>
</reference>
<name>A0ABD0LRE2_9CAEN</name>
<organism evidence="2 3">
    <name type="scientific">Batillaria attramentaria</name>
    <dbReference type="NCBI Taxonomy" id="370345"/>
    <lineage>
        <taxon>Eukaryota</taxon>
        <taxon>Metazoa</taxon>
        <taxon>Spiralia</taxon>
        <taxon>Lophotrochozoa</taxon>
        <taxon>Mollusca</taxon>
        <taxon>Gastropoda</taxon>
        <taxon>Caenogastropoda</taxon>
        <taxon>Sorbeoconcha</taxon>
        <taxon>Cerithioidea</taxon>
        <taxon>Batillariidae</taxon>
        <taxon>Batillaria</taxon>
    </lineage>
</organism>
<evidence type="ECO:0000256" key="1">
    <source>
        <dbReference type="SAM" id="MobiDB-lite"/>
    </source>
</evidence>
<evidence type="ECO:0000313" key="3">
    <source>
        <dbReference type="Proteomes" id="UP001519460"/>
    </source>
</evidence>
<gene>
    <name evidence="2" type="ORF">BaRGS_00006469</name>
</gene>
<feature type="compositionally biased region" description="Gly residues" evidence="1">
    <location>
        <begin position="9"/>
        <end position="19"/>
    </location>
</feature>
<accession>A0ABD0LRE2</accession>